<dbReference type="OrthoDB" id="329835at2759"/>
<dbReference type="AlphaFoldDB" id="A0A0U5FXW5"/>
<evidence type="ECO:0000313" key="4">
    <source>
        <dbReference type="EMBL" id="CEL04400.1"/>
    </source>
</evidence>
<keyword evidence="5" id="KW-1185">Reference proteome</keyword>
<dbReference type="GO" id="GO:0008270">
    <property type="term" value="F:zinc ion binding"/>
    <property type="evidence" value="ECO:0007669"/>
    <property type="project" value="InterPro"/>
</dbReference>
<dbReference type="InterPro" id="IPR050444">
    <property type="entry name" value="Polyketide_Synthase"/>
</dbReference>
<dbReference type="Proteomes" id="UP000054771">
    <property type="component" value="Unassembled WGS sequence"/>
</dbReference>
<dbReference type="PANTHER" id="PTHR45681">
    <property type="entry name" value="POLYKETIDE SYNTHASE 44-RELATED"/>
    <property type="match status" value="1"/>
</dbReference>
<dbReference type="STRING" id="454130.A0A0U5FXW5"/>
<dbReference type="Pfam" id="PF00107">
    <property type="entry name" value="ADH_zinc_N"/>
    <property type="match status" value="1"/>
</dbReference>
<dbReference type="InterPro" id="IPR036291">
    <property type="entry name" value="NAD(P)-bd_dom_sf"/>
</dbReference>
<proteinExistence type="predicted"/>
<name>A0A0U5FXW5_ASPCI</name>
<gene>
    <name evidence="4" type="ORF">ASPCAL05530</name>
</gene>
<dbReference type="SUPFAM" id="SSF51735">
    <property type="entry name" value="NAD(P)-binding Rossmann-fold domains"/>
    <property type="match status" value="1"/>
</dbReference>
<organism evidence="4 5">
    <name type="scientific">Aspergillus calidoustus</name>
    <dbReference type="NCBI Taxonomy" id="454130"/>
    <lineage>
        <taxon>Eukaryota</taxon>
        <taxon>Fungi</taxon>
        <taxon>Dikarya</taxon>
        <taxon>Ascomycota</taxon>
        <taxon>Pezizomycotina</taxon>
        <taxon>Eurotiomycetes</taxon>
        <taxon>Eurotiomycetidae</taxon>
        <taxon>Eurotiales</taxon>
        <taxon>Aspergillaceae</taxon>
        <taxon>Aspergillus</taxon>
        <taxon>Aspergillus subgen. Nidulantes</taxon>
    </lineage>
</organism>
<dbReference type="GO" id="GO:0016740">
    <property type="term" value="F:transferase activity"/>
    <property type="evidence" value="ECO:0007669"/>
    <property type="project" value="UniProtKB-KW"/>
</dbReference>
<feature type="domain" description="Enoyl reductase (ER)" evidence="3">
    <location>
        <begin position="1"/>
        <end position="150"/>
    </location>
</feature>
<accession>A0A0U5FXW5</accession>
<dbReference type="InterPro" id="IPR013149">
    <property type="entry name" value="ADH-like_C"/>
</dbReference>
<dbReference type="Gene3D" id="3.90.180.10">
    <property type="entry name" value="Medium-chain alcohol dehydrogenases, catalytic domain"/>
    <property type="match status" value="1"/>
</dbReference>
<sequence>MAGVLVVFVTAVYALHHRACLQRGQSILIHFAAGGVGIAAIQLAKLAGAEVFATVRTDEKKQYLVNTFELDEGHIFSSHDAGFAAGIRAATDKHGVDVVLNSLAGELLHESWGSCLADWGRFVEIGKRDILDHGRLDMGVFWEGDDVHGV</sequence>
<dbReference type="CDD" id="cd05195">
    <property type="entry name" value="enoyl_red"/>
    <property type="match status" value="1"/>
</dbReference>
<protein>
    <recommendedName>
        <fullName evidence="3">Enoyl reductase (ER) domain-containing protein</fullName>
    </recommendedName>
</protein>
<evidence type="ECO:0000256" key="2">
    <source>
        <dbReference type="ARBA" id="ARBA00023268"/>
    </source>
</evidence>
<dbReference type="EMBL" id="CDMC01000004">
    <property type="protein sequence ID" value="CEL04400.1"/>
    <property type="molecule type" value="Genomic_DNA"/>
</dbReference>
<evidence type="ECO:0000313" key="5">
    <source>
        <dbReference type="Proteomes" id="UP000054771"/>
    </source>
</evidence>
<dbReference type="SMART" id="SM00829">
    <property type="entry name" value="PKS_ER"/>
    <property type="match status" value="1"/>
</dbReference>
<dbReference type="InterPro" id="IPR002364">
    <property type="entry name" value="Quin_OxRdtase/zeta-crystal_CS"/>
</dbReference>
<reference evidence="5" key="1">
    <citation type="journal article" date="2016" name="Genome Announc.">
        <title>Draft genome sequences of fungus Aspergillus calidoustus.</title>
        <authorList>
            <person name="Horn F."/>
            <person name="Linde J."/>
            <person name="Mattern D.J."/>
            <person name="Walther G."/>
            <person name="Guthke R."/>
            <person name="Scherlach K."/>
            <person name="Martin K."/>
            <person name="Brakhage A.A."/>
            <person name="Petzke L."/>
            <person name="Valiante V."/>
        </authorList>
    </citation>
    <scope>NUCLEOTIDE SEQUENCE [LARGE SCALE GENOMIC DNA]</scope>
    <source>
        <strain evidence="5">SF006504</strain>
    </source>
</reference>
<keyword evidence="1" id="KW-0808">Transferase</keyword>
<keyword evidence="2" id="KW-0511">Multifunctional enzyme</keyword>
<dbReference type="PANTHER" id="PTHR45681:SF6">
    <property type="entry name" value="POLYKETIDE SYNTHASE 37"/>
    <property type="match status" value="1"/>
</dbReference>
<evidence type="ECO:0000256" key="1">
    <source>
        <dbReference type="ARBA" id="ARBA00022679"/>
    </source>
</evidence>
<dbReference type="OMA" id="RSARCHE"/>
<dbReference type="GO" id="GO:0016491">
    <property type="term" value="F:oxidoreductase activity"/>
    <property type="evidence" value="ECO:0007669"/>
    <property type="project" value="InterPro"/>
</dbReference>
<evidence type="ECO:0000259" key="3">
    <source>
        <dbReference type="SMART" id="SM00829"/>
    </source>
</evidence>
<dbReference type="PROSITE" id="PS01162">
    <property type="entry name" value="QOR_ZETA_CRYSTAL"/>
    <property type="match status" value="1"/>
</dbReference>
<dbReference type="InterPro" id="IPR020843">
    <property type="entry name" value="ER"/>
</dbReference>